<name>A0AAD7TWM1_9APHY</name>
<proteinExistence type="predicted"/>
<gene>
    <name evidence="2" type="ORF">ONZ51_g4059</name>
</gene>
<comment type="caution">
    <text evidence="2">The sequence shown here is derived from an EMBL/GenBank/DDBJ whole genome shotgun (WGS) entry which is preliminary data.</text>
</comment>
<keyword evidence="3" id="KW-1185">Reference proteome</keyword>
<dbReference type="EMBL" id="JAPEVG010000075">
    <property type="protein sequence ID" value="KAJ8487655.1"/>
    <property type="molecule type" value="Genomic_DNA"/>
</dbReference>
<dbReference type="Proteomes" id="UP001215151">
    <property type="component" value="Unassembled WGS sequence"/>
</dbReference>
<reference evidence="2" key="1">
    <citation type="submission" date="2022-11" db="EMBL/GenBank/DDBJ databases">
        <title>Genome Sequence of Cubamyces cubensis.</title>
        <authorList>
            <person name="Buettner E."/>
        </authorList>
    </citation>
    <scope>NUCLEOTIDE SEQUENCE</scope>
    <source>
        <strain evidence="2">MPL-01</strain>
    </source>
</reference>
<protein>
    <submittedName>
        <fullName evidence="2">Uncharacterized protein</fullName>
    </submittedName>
</protein>
<feature type="region of interest" description="Disordered" evidence="1">
    <location>
        <begin position="1"/>
        <end position="29"/>
    </location>
</feature>
<dbReference type="AlphaFoldDB" id="A0AAD7TWM1"/>
<sequence length="84" mass="8919">MLSQPSLTLSMLPSSPDPPPSLGASSRSEGYGALNAHRSLCLLCRPPPTTAITNADIIIASSPTWHPCYLEAEAETEVETRSQP</sequence>
<organism evidence="2 3">
    <name type="scientific">Trametes cubensis</name>
    <dbReference type="NCBI Taxonomy" id="1111947"/>
    <lineage>
        <taxon>Eukaryota</taxon>
        <taxon>Fungi</taxon>
        <taxon>Dikarya</taxon>
        <taxon>Basidiomycota</taxon>
        <taxon>Agaricomycotina</taxon>
        <taxon>Agaricomycetes</taxon>
        <taxon>Polyporales</taxon>
        <taxon>Polyporaceae</taxon>
        <taxon>Trametes</taxon>
    </lineage>
</organism>
<feature type="compositionally biased region" description="Low complexity" evidence="1">
    <location>
        <begin position="1"/>
        <end position="14"/>
    </location>
</feature>
<evidence type="ECO:0000313" key="2">
    <source>
        <dbReference type="EMBL" id="KAJ8487655.1"/>
    </source>
</evidence>
<accession>A0AAD7TWM1</accession>
<evidence type="ECO:0000256" key="1">
    <source>
        <dbReference type="SAM" id="MobiDB-lite"/>
    </source>
</evidence>
<evidence type="ECO:0000313" key="3">
    <source>
        <dbReference type="Proteomes" id="UP001215151"/>
    </source>
</evidence>